<dbReference type="PANTHER" id="PTHR33987:SF1">
    <property type="entry name" value="CALCINEURIN-LIKE METALLO-PHOSPHOESTERASE SUPERFAMILY PROTEIN"/>
    <property type="match status" value="1"/>
</dbReference>
<proteinExistence type="predicted"/>
<keyword evidence="2" id="KW-0732">Signal</keyword>
<dbReference type="PANTHER" id="PTHR33987">
    <property type="entry name" value="CALCINEURIN-LIKE METALLO-PHOSPHOESTERASE SUPERFAMILY PROTEIN"/>
    <property type="match status" value="1"/>
</dbReference>
<name>A0ABN8MRY5_9CNID</name>
<dbReference type="EMBL" id="CALNXK010000003">
    <property type="protein sequence ID" value="CAH3034662.1"/>
    <property type="molecule type" value="Genomic_DNA"/>
</dbReference>
<gene>
    <name evidence="4" type="ORF">PLOB_00025146</name>
</gene>
<evidence type="ECO:0000313" key="5">
    <source>
        <dbReference type="Proteomes" id="UP001159405"/>
    </source>
</evidence>
<sequence length="444" mass="50440">MEMAMSFVRFFVSLIIISNAGQHIVSSDGGDLVLSDFYNETAISRIAFGSCSFPKKPQPLWEHISFQQPDLWVWLGDAVYADTKILPLVWTPSPLGEMVDKFNALKYSLAYQKFLKSGVQVLGVWDDHDYGSNDGGKHYKDRLQAQGIYLDFLDEPMESLRRKREGAYASYIYGHGNKKVKIILLDTRSHLRWGSNCDILGRDQWEWLEKQLSESNTAQLTIIGSGIQVLSDMSFTDKWISCPSSYDRLMWLVQKNSRVIFISGDVHFGEFACLNNTSTGYPVYEVTSSGLTVTCVTWISTDMCRWLLTNMGHSSKRLQPIITEINYGLITIHWDTQPVSVTVEVRGEAGSYLKQTLSLDQLEKTRNLNRCPQKIEEPPVVKKVTFYTGVFLLLSIVFIALLRLLVFIAKIVFKIVLCLLGITVKNATSGSEYVNYKNKIIKRE</sequence>
<reference evidence="4 5" key="1">
    <citation type="submission" date="2022-05" db="EMBL/GenBank/DDBJ databases">
        <authorList>
            <consortium name="Genoscope - CEA"/>
            <person name="William W."/>
        </authorList>
    </citation>
    <scope>NUCLEOTIDE SEQUENCE [LARGE SCALE GENOMIC DNA]</scope>
</reference>
<organism evidence="4 5">
    <name type="scientific">Porites lobata</name>
    <dbReference type="NCBI Taxonomy" id="104759"/>
    <lineage>
        <taxon>Eukaryota</taxon>
        <taxon>Metazoa</taxon>
        <taxon>Cnidaria</taxon>
        <taxon>Anthozoa</taxon>
        <taxon>Hexacorallia</taxon>
        <taxon>Scleractinia</taxon>
        <taxon>Fungiina</taxon>
        <taxon>Poritidae</taxon>
        <taxon>Porites</taxon>
    </lineage>
</organism>
<dbReference type="InterPro" id="IPR038607">
    <property type="entry name" value="PhoD-like_sf"/>
</dbReference>
<dbReference type="Gene3D" id="3.60.21.70">
    <property type="entry name" value="PhoD-like phosphatase"/>
    <property type="match status" value="1"/>
</dbReference>
<dbReference type="InterPro" id="IPR018946">
    <property type="entry name" value="PhoD-like_MPP"/>
</dbReference>
<keyword evidence="1" id="KW-0472">Membrane</keyword>
<evidence type="ECO:0000259" key="3">
    <source>
        <dbReference type="Pfam" id="PF09423"/>
    </source>
</evidence>
<evidence type="ECO:0000256" key="2">
    <source>
        <dbReference type="SAM" id="SignalP"/>
    </source>
</evidence>
<dbReference type="Proteomes" id="UP001159405">
    <property type="component" value="Unassembled WGS sequence"/>
</dbReference>
<feature type="chain" id="PRO_5045193983" description="PhoD-like phosphatase metallophosphatase domain-containing protein" evidence="2">
    <location>
        <begin position="21"/>
        <end position="444"/>
    </location>
</feature>
<dbReference type="CDD" id="cd07389">
    <property type="entry name" value="MPP_PhoD"/>
    <property type="match status" value="1"/>
</dbReference>
<protein>
    <recommendedName>
        <fullName evidence="3">PhoD-like phosphatase metallophosphatase domain-containing protein</fullName>
    </recommendedName>
</protein>
<keyword evidence="1" id="KW-1133">Transmembrane helix</keyword>
<dbReference type="Pfam" id="PF09423">
    <property type="entry name" value="PhoD"/>
    <property type="match status" value="1"/>
</dbReference>
<feature type="transmembrane region" description="Helical" evidence="1">
    <location>
        <begin position="384"/>
        <end position="406"/>
    </location>
</feature>
<accession>A0ABN8MRY5</accession>
<feature type="signal peptide" evidence="2">
    <location>
        <begin position="1"/>
        <end position="20"/>
    </location>
</feature>
<evidence type="ECO:0000256" key="1">
    <source>
        <dbReference type="SAM" id="Phobius"/>
    </source>
</evidence>
<comment type="caution">
    <text evidence="4">The sequence shown here is derived from an EMBL/GenBank/DDBJ whole genome shotgun (WGS) entry which is preliminary data.</text>
</comment>
<keyword evidence="5" id="KW-1185">Reference proteome</keyword>
<keyword evidence="1" id="KW-0812">Transmembrane</keyword>
<evidence type="ECO:0000313" key="4">
    <source>
        <dbReference type="EMBL" id="CAH3034662.1"/>
    </source>
</evidence>
<feature type="domain" description="PhoD-like phosphatase metallophosphatase" evidence="3">
    <location>
        <begin position="53"/>
        <end position="274"/>
    </location>
</feature>
<dbReference type="SUPFAM" id="SSF56300">
    <property type="entry name" value="Metallo-dependent phosphatases"/>
    <property type="match status" value="1"/>
</dbReference>
<dbReference type="InterPro" id="IPR029052">
    <property type="entry name" value="Metallo-depent_PP-like"/>
</dbReference>